<evidence type="ECO:0000313" key="1">
    <source>
        <dbReference type="EMBL" id="QKJ26863.1"/>
    </source>
</evidence>
<evidence type="ECO:0000313" key="2">
    <source>
        <dbReference type="Proteomes" id="UP000509513"/>
    </source>
</evidence>
<dbReference type="EMBL" id="CP054051">
    <property type="protein sequence ID" value="QKJ26863.1"/>
    <property type="molecule type" value="Genomic_DNA"/>
</dbReference>
<dbReference type="InterPro" id="IPR000073">
    <property type="entry name" value="AB_hydrolase_1"/>
</dbReference>
<gene>
    <name evidence="1" type="ORF">ACBT_0944</name>
</gene>
<dbReference type="Gene3D" id="3.40.50.1820">
    <property type="entry name" value="alpha/beta hydrolase"/>
    <property type="match status" value="1"/>
</dbReference>
<dbReference type="AlphaFoldDB" id="A0A5J6REY7"/>
<dbReference type="RefSeq" id="WP_024775248.1">
    <property type="nucleotide sequence ID" value="NZ_CP043857.1"/>
</dbReference>
<proteinExistence type="predicted"/>
<reference evidence="1 2" key="1">
    <citation type="submission" date="2020-05" db="EMBL/GenBank/DDBJ databases">
        <title>Complete genome sequencing of Campylobacter and Arcobacter type strains.</title>
        <authorList>
            <person name="Miller W.G."/>
            <person name="Yee E."/>
        </authorList>
    </citation>
    <scope>NUCLEOTIDE SEQUENCE [LARGE SCALE GENOMIC DNA]</scope>
    <source>
        <strain evidence="1 2">LMG 21996</strain>
    </source>
</reference>
<dbReference type="SUPFAM" id="SSF53474">
    <property type="entry name" value="alpha/beta-Hydrolases"/>
    <property type="match status" value="1"/>
</dbReference>
<dbReference type="Proteomes" id="UP000509513">
    <property type="component" value="Chromosome"/>
</dbReference>
<sequence length="258" mass="28422">MLKKSLVLGSILFANIAFADIKEDCLNKGEDFVFAKGECINFKAFEGEKDGLTIIIHGTWDEGTDVIARYSPFAEDVSMSSEITTLAVALPGYSKSSSNKLKYIGSKTEKNLAAKKEYVDFFVELVEALKEKYDSKKTTIIAHSAGCMLSATAIGVKPNLVDNLVCAGGVYDIHKKAPEDKSLISAIDVLDKISKETKIAIVYGTADDISTPNINKEFYEIAKKKGLNVELVEAKDAPHMELEMTRESKEYIEKLLEE</sequence>
<organism evidence="1 2">
    <name type="scientific">Aliarcobacter cibarius</name>
    <dbReference type="NCBI Taxonomy" id="255507"/>
    <lineage>
        <taxon>Bacteria</taxon>
        <taxon>Pseudomonadati</taxon>
        <taxon>Campylobacterota</taxon>
        <taxon>Epsilonproteobacteria</taxon>
        <taxon>Campylobacterales</taxon>
        <taxon>Arcobacteraceae</taxon>
        <taxon>Aliarcobacter</taxon>
    </lineage>
</organism>
<protein>
    <submittedName>
        <fullName evidence="1">Putative esterase (Alpha/beta hydrolase domain)</fullName>
    </submittedName>
</protein>
<dbReference type="InterPro" id="IPR029058">
    <property type="entry name" value="AB_hydrolase_fold"/>
</dbReference>
<name>A0A5J6REY7_9BACT</name>
<accession>A0A5J6REY7</accession>
<dbReference type="Pfam" id="PF00561">
    <property type="entry name" value="Abhydrolase_1"/>
    <property type="match status" value="1"/>
</dbReference>
<dbReference type="OrthoDB" id="5346343at2"/>
<keyword evidence="1" id="KW-0378">Hydrolase</keyword>
<dbReference type="KEGG" id="acib:ACBT_0944"/>
<dbReference type="GO" id="GO:0016787">
    <property type="term" value="F:hydrolase activity"/>
    <property type="evidence" value="ECO:0007669"/>
    <property type="project" value="UniProtKB-KW"/>
</dbReference>